<organism evidence="2 3">
    <name type="scientific">Shinella granuli</name>
    <dbReference type="NCBI Taxonomy" id="323621"/>
    <lineage>
        <taxon>Bacteria</taxon>
        <taxon>Pseudomonadati</taxon>
        <taxon>Pseudomonadota</taxon>
        <taxon>Alphaproteobacteria</taxon>
        <taxon>Hyphomicrobiales</taxon>
        <taxon>Rhizobiaceae</taxon>
        <taxon>Shinella</taxon>
    </lineage>
</organism>
<evidence type="ECO:0000313" key="3">
    <source>
        <dbReference type="Proteomes" id="UP000295351"/>
    </source>
</evidence>
<dbReference type="RefSeq" id="WP_133035955.1">
    <property type="nucleotide sequence ID" value="NZ_BAABEI010000012.1"/>
</dbReference>
<comment type="caution">
    <text evidence="2">The sequence shown here is derived from an EMBL/GenBank/DDBJ whole genome shotgun (WGS) entry which is preliminary data.</text>
</comment>
<protein>
    <submittedName>
        <fullName evidence="2">Uncharacterized protein</fullName>
    </submittedName>
</protein>
<gene>
    <name evidence="2" type="ORF">EV665_11962</name>
</gene>
<feature type="compositionally biased region" description="Basic and acidic residues" evidence="1">
    <location>
        <begin position="444"/>
        <end position="461"/>
    </location>
</feature>
<feature type="compositionally biased region" description="Polar residues" evidence="1">
    <location>
        <begin position="234"/>
        <end position="248"/>
    </location>
</feature>
<reference evidence="2 3" key="1">
    <citation type="submission" date="2019-03" db="EMBL/GenBank/DDBJ databases">
        <title>Genomic Encyclopedia of Type Strains, Phase IV (KMG-IV): sequencing the most valuable type-strain genomes for metagenomic binning, comparative biology and taxonomic classification.</title>
        <authorList>
            <person name="Goeker M."/>
        </authorList>
    </citation>
    <scope>NUCLEOTIDE SEQUENCE [LARGE SCALE GENOMIC DNA]</scope>
    <source>
        <strain evidence="2 3">DSM 18401</strain>
    </source>
</reference>
<keyword evidence="3" id="KW-1185">Reference proteome</keyword>
<feature type="region of interest" description="Disordered" evidence="1">
    <location>
        <begin position="442"/>
        <end position="493"/>
    </location>
</feature>
<accession>A0A4R2CHI8</accession>
<dbReference type="Proteomes" id="UP000295351">
    <property type="component" value="Unassembled WGS sequence"/>
</dbReference>
<evidence type="ECO:0000313" key="2">
    <source>
        <dbReference type="EMBL" id="TCN38549.1"/>
    </source>
</evidence>
<evidence type="ECO:0000256" key="1">
    <source>
        <dbReference type="SAM" id="MobiDB-lite"/>
    </source>
</evidence>
<feature type="region of interest" description="Disordered" evidence="1">
    <location>
        <begin position="361"/>
        <end position="393"/>
    </location>
</feature>
<sequence>MLPRLAMTSDTVQPSLAAPASASVEAAAKPQPSAAALANLRAEVLLRLIEIMLKHMPRTGEASQGRDLLETLLAVLKALPGREGEGGRKLADILAKLPPELRPSVEKLIGTVLSSMPTRSLVEVLRNPSGPEAQKLAALLSTSLKADMPAALQTESQPKPLRLNAQQLAAVGRHSLQQAGQPAQLLGDARALQTMLKRIFDFDGSKPRPATARALETAAGRLALAVPTRLPVGENTTAQSGQPISTPTAKAGNPLPVEATEPSVRHNGGAEESESATPSVKREDMPARAQVSSAVGQALARSVLQAVTRDMAPAVLMPAVAQLLENLTPEEANFIRFLLERPLDPTGEADPALLMTDGDEQAEMAPETGKARATPAQAASTQPEQAAAPDEPLPMPQAREALQALQAALADVTPERLLSATLLREGIPLAFVPYLPAEEDLDWSEGRERGEEDEAANKGDGDDGEAGGEAGEDAAFETSGEEPEADDMAKRREKTAEMVGVIEPGLVFYQKLGDYWT</sequence>
<proteinExistence type="predicted"/>
<feature type="compositionally biased region" description="Acidic residues" evidence="1">
    <location>
        <begin position="462"/>
        <end position="486"/>
    </location>
</feature>
<feature type="region of interest" description="Disordered" evidence="1">
    <location>
        <begin position="230"/>
        <end position="289"/>
    </location>
</feature>
<dbReference type="AlphaFoldDB" id="A0A4R2CHI8"/>
<dbReference type="EMBL" id="SLVX01000019">
    <property type="protein sequence ID" value="TCN38549.1"/>
    <property type="molecule type" value="Genomic_DNA"/>
</dbReference>
<name>A0A4R2CHI8_SHIGR</name>